<proteinExistence type="predicted"/>
<dbReference type="SUPFAM" id="SSF54160">
    <property type="entry name" value="Chromo domain-like"/>
    <property type="match status" value="1"/>
</dbReference>
<dbReference type="Gene3D" id="2.40.50.40">
    <property type="match status" value="1"/>
</dbReference>
<dbReference type="SMART" id="SM00298">
    <property type="entry name" value="CHROMO"/>
    <property type="match status" value="1"/>
</dbReference>
<comment type="caution">
    <text evidence="5">The sequence shown here is derived from an EMBL/GenBank/DDBJ whole genome shotgun (WGS) entry which is preliminary data.</text>
</comment>
<accession>A0A443S676</accession>
<feature type="region of interest" description="Disordered" evidence="3">
    <location>
        <begin position="1"/>
        <end position="44"/>
    </location>
</feature>
<dbReference type="OrthoDB" id="6421266at2759"/>
<dbReference type="PANTHER" id="PTHR22812">
    <property type="entry name" value="CHROMOBOX PROTEIN"/>
    <property type="match status" value="1"/>
</dbReference>
<evidence type="ECO:0000256" key="1">
    <source>
        <dbReference type="ARBA" id="ARBA00004123"/>
    </source>
</evidence>
<dbReference type="GO" id="GO:0005634">
    <property type="term" value="C:nucleus"/>
    <property type="evidence" value="ECO:0007669"/>
    <property type="project" value="UniProtKB-SubCell"/>
</dbReference>
<dbReference type="PROSITE" id="PS00598">
    <property type="entry name" value="CHROMO_1"/>
    <property type="match status" value="1"/>
</dbReference>
<dbReference type="Pfam" id="PF00385">
    <property type="entry name" value="Chromo"/>
    <property type="match status" value="1"/>
</dbReference>
<dbReference type="InterPro" id="IPR017984">
    <property type="entry name" value="Chromo_dom_subgr"/>
</dbReference>
<dbReference type="GO" id="GO:0005694">
    <property type="term" value="C:chromosome"/>
    <property type="evidence" value="ECO:0007669"/>
    <property type="project" value="UniProtKB-ARBA"/>
</dbReference>
<name>A0A443S676_9ACAR</name>
<dbReference type="EMBL" id="NCKV01007591">
    <property type="protein sequence ID" value="RWS22915.1"/>
    <property type="molecule type" value="Genomic_DNA"/>
</dbReference>
<feature type="domain" description="Chromo" evidence="4">
    <location>
        <begin position="88"/>
        <end position="139"/>
    </location>
</feature>
<dbReference type="InterPro" id="IPR051219">
    <property type="entry name" value="Heterochromatin_chromo-domain"/>
</dbReference>
<dbReference type="STRING" id="299467.A0A443S676"/>
<sequence>MSRLLNFVRRGRAPQLNSDSSSEEEEPQHIDAKSLEESCEETEAKNGDKFRMNGYLENNCSNETNLMENLELNDAQCEWACEETEPDYKIERILDKRVRGGNVEYFLKWEGYDESHNSWEPQQNLTDADHLIAMFESNRIPPHQIKVARKSTALPAKNREKRQFYERLDLRVRLESLDSSVANDVQLLIA</sequence>
<dbReference type="Proteomes" id="UP000288716">
    <property type="component" value="Unassembled WGS sequence"/>
</dbReference>
<evidence type="ECO:0000256" key="3">
    <source>
        <dbReference type="SAM" id="MobiDB-lite"/>
    </source>
</evidence>
<dbReference type="CDD" id="cd00024">
    <property type="entry name" value="CD_CSD"/>
    <property type="match status" value="1"/>
</dbReference>
<comment type="subcellular location">
    <subcellularLocation>
        <location evidence="1">Nucleus</location>
    </subcellularLocation>
</comment>
<keyword evidence="2" id="KW-0539">Nucleus</keyword>
<gene>
    <name evidence="5" type="ORF">B4U80_02455</name>
</gene>
<protein>
    <submittedName>
        <fullName evidence="5">Chromobox-like protein 3</fullName>
    </submittedName>
</protein>
<dbReference type="InterPro" id="IPR016197">
    <property type="entry name" value="Chromo-like_dom_sf"/>
</dbReference>
<dbReference type="PRINTS" id="PR00504">
    <property type="entry name" value="CHROMODOMAIN"/>
</dbReference>
<evidence type="ECO:0000256" key="2">
    <source>
        <dbReference type="ARBA" id="ARBA00023242"/>
    </source>
</evidence>
<organism evidence="5 6">
    <name type="scientific">Leptotrombidium deliense</name>
    <dbReference type="NCBI Taxonomy" id="299467"/>
    <lineage>
        <taxon>Eukaryota</taxon>
        <taxon>Metazoa</taxon>
        <taxon>Ecdysozoa</taxon>
        <taxon>Arthropoda</taxon>
        <taxon>Chelicerata</taxon>
        <taxon>Arachnida</taxon>
        <taxon>Acari</taxon>
        <taxon>Acariformes</taxon>
        <taxon>Trombidiformes</taxon>
        <taxon>Prostigmata</taxon>
        <taxon>Anystina</taxon>
        <taxon>Parasitengona</taxon>
        <taxon>Trombiculoidea</taxon>
        <taxon>Trombiculidae</taxon>
        <taxon>Leptotrombidium</taxon>
    </lineage>
</organism>
<feature type="compositionally biased region" description="Basic and acidic residues" evidence="3">
    <location>
        <begin position="27"/>
        <end position="44"/>
    </location>
</feature>
<keyword evidence="6" id="KW-1185">Reference proteome</keyword>
<dbReference type="AlphaFoldDB" id="A0A443S676"/>
<evidence type="ECO:0000259" key="4">
    <source>
        <dbReference type="PROSITE" id="PS50013"/>
    </source>
</evidence>
<evidence type="ECO:0000313" key="5">
    <source>
        <dbReference type="EMBL" id="RWS22915.1"/>
    </source>
</evidence>
<dbReference type="PROSITE" id="PS50013">
    <property type="entry name" value="CHROMO_2"/>
    <property type="match status" value="1"/>
</dbReference>
<dbReference type="InterPro" id="IPR023780">
    <property type="entry name" value="Chromo_domain"/>
</dbReference>
<reference evidence="5 6" key="1">
    <citation type="journal article" date="2018" name="Gigascience">
        <title>Genomes of trombidid mites reveal novel predicted allergens and laterally-transferred genes associated with secondary metabolism.</title>
        <authorList>
            <person name="Dong X."/>
            <person name="Chaisiri K."/>
            <person name="Xia D."/>
            <person name="Armstrong S.D."/>
            <person name="Fang Y."/>
            <person name="Donnelly M.J."/>
            <person name="Kadowaki T."/>
            <person name="McGarry J.W."/>
            <person name="Darby A.C."/>
            <person name="Makepeace B.L."/>
        </authorList>
    </citation>
    <scope>NUCLEOTIDE SEQUENCE [LARGE SCALE GENOMIC DNA]</scope>
    <source>
        <strain evidence="5">UoL-UT</strain>
    </source>
</reference>
<dbReference type="InterPro" id="IPR000953">
    <property type="entry name" value="Chromo/chromo_shadow_dom"/>
</dbReference>
<dbReference type="InterPro" id="IPR023779">
    <property type="entry name" value="Chromodomain_CS"/>
</dbReference>
<dbReference type="VEuPathDB" id="VectorBase:LDEU009125"/>
<evidence type="ECO:0000313" key="6">
    <source>
        <dbReference type="Proteomes" id="UP000288716"/>
    </source>
</evidence>